<dbReference type="PANTHER" id="PTHR23340:SF3">
    <property type="entry name" value="SURP AND G-PATCH DOMAIN-CONTAINING PROTEIN 1"/>
    <property type="match status" value="1"/>
</dbReference>
<evidence type="ECO:0000313" key="7">
    <source>
        <dbReference type="Ensembl" id="ENSCATP00000019568.1"/>
    </source>
</evidence>
<keyword evidence="8" id="KW-1185">Reference proteome</keyword>
<dbReference type="Ensembl" id="ENSCATT00000043751.1">
    <property type="protein sequence ID" value="ENSCATP00000019568.1"/>
    <property type="gene ID" value="ENSCATG00000033580.1"/>
</dbReference>
<organism evidence="7 8">
    <name type="scientific">Cercocebus atys</name>
    <name type="common">Sooty mangabey</name>
    <name type="synonym">Cercocebus torquatus atys</name>
    <dbReference type="NCBI Taxonomy" id="9531"/>
    <lineage>
        <taxon>Eukaryota</taxon>
        <taxon>Metazoa</taxon>
        <taxon>Chordata</taxon>
        <taxon>Craniata</taxon>
        <taxon>Vertebrata</taxon>
        <taxon>Euteleostomi</taxon>
        <taxon>Mammalia</taxon>
        <taxon>Eutheria</taxon>
        <taxon>Euarchontoglires</taxon>
        <taxon>Primates</taxon>
        <taxon>Haplorrhini</taxon>
        <taxon>Catarrhini</taxon>
        <taxon>Cercopithecidae</taxon>
        <taxon>Cercopithecinae</taxon>
        <taxon>Cercocebus</taxon>
    </lineage>
</organism>
<feature type="region of interest" description="Disordered" evidence="5">
    <location>
        <begin position="35"/>
        <end position="80"/>
    </location>
</feature>
<evidence type="ECO:0000256" key="3">
    <source>
        <dbReference type="ARBA" id="ARBA00023187"/>
    </source>
</evidence>
<dbReference type="GO" id="GO:0006397">
    <property type="term" value="P:mRNA processing"/>
    <property type="evidence" value="ECO:0007669"/>
    <property type="project" value="UniProtKB-KW"/>
</dbReference>
<feature type="region of interest" description="Disordered" evidence="5">
    <location>
        <begin position="292"/>
        <end position="324"/>
    </location>
</feature>
<protein>
    <recommendedName>
        <fullName evidence="6">G-patch domain-containing protein</fullName>
    </recommendedName>
</protein>
<comment type="subcellular location">
    <subcellularLocation>
        <location evidence="1">Nucleus</location>
    </subcellularLocation>
</comment>
<dbReference type="Pfam" id="PF01585">
    <property type="entry name" value="G-patch"/>
    <property type="match status" value="1"/>
</dbReference>
<feature type="compositionally biased region" description="Polar residues" evidence="5">
    <location>
        <begin position="230"/>
        <end position="259"/>
    </location>
</feature>
<evidence type="ECO:0000259" key="6">
    <source>
        <dbReference type="PROSITE" id="PS50174"/>
    </source>
</evidence>
<accession>A0A2K5M2Z9</accession>
<reference evidence="7" key="2">
    <citation type="submission" date="2025-09" db="UniProtKB">
        <authorList>
            <consortium name="Ensembl"/>
        </authorList>
    </citation>
    <scope>IDENTIFICATION</scope>
</reference>
<evidence type="ECO:0000256" key="2">
    <source>
        <dbReference type="ARBA" id="ARBA00022664"/>
    </source>
</evidence>
<evidence type="ECO:0000256" key="1">
    <source>
        <dbReference type="ARBA" id="ARBA00004123"/>
    </source>
</evidence>
<dbReference type="InterPro" id="IPR035967">
    <property type="entry name" value="SWAP/Surp_sf"/>
</dbReference>
<dbReference type="InterPro" id="IPR000061">
    <property type="entry name" value="Surp"/>
</dbReference>
<evidence type="ECO:0000313" key="8">
    <source>
        <dbReference type="Proteomes" id="UP000233060"/>
    </source>
</evidence>
<feature type="domain" description="G-patch" evidence="6">
    <location>
        <begin position="457"/>
        <end position="504"/>
    </location>
</feature>
<dbReference type="GO" id="GO:0003723">
    <property type="term" value="F:RNA binding"/>
    <property type="evidence" value="ECO:0007669"/>
    <property type="project" value="InterPro"/>
</dbReference>
<dbReference type="InterPro" id="IPR000467">
    <property type="entry name" value="G_patch_dom"/>
</dbReference>
<feature type="region of interest" description="Disordered" evidence="5">
    <location>
        <begin position="230"/>
        <end position="266"/>
    </location>
</feature>
<proteinExistence type="predicted"/>
<dbReference type="GO" id="GO:0008380">
    <property type="term" value="P:RNA splicing"/>
    <property type="evidence" value="ECO:0007669"/>
    <property type="project" value="UniProtKB-KW"/>
</dbReference>
<dbReference type="Proteomes" id="UP000233060">
    <property type="component" value="Unassembled WGS sequence"/>
</dbReference>
<dbReference type="STRING" id="9531.ENSCATP00000019568"/>
<dbReference type="OMA" id="WHPEVET"/>
<name>A0A2K5M2Z9_CERAT</name>
<dbReference type="SUPFAM" id="SSF109905">
    <property type="entry name" value="Surp module (SWAP domain)"/>
    <property type="match status" value="1"/>
</dbReference>
<dbReference type="Gene3D" id="1.10.10.790">
    <property type="entry name" value="Surp module"/>
    <property type="match status" value="2"/>
</dbReference>
<keyword evidence="4" id="KW-0539">Nucleus</keyword>
<dbReference type="Pfam" id="PF01805">
    <property type="entry name" value="Surp"/>
    <property type="match status" value="1"/>
</dbReference>
<keyword evidence="3" id="KW-0508">mRNA splicing</keyword>
<reference evidence="7" key="1">
    <citation type="submission" date="2025-08" db="UniProtKB">
        <authorList>
            <consortium name="Ensembl"/>
        </authorList>
    </citation>
    <scope>IDENTIFICATION</scope>
</reference>
<feature type="compositionally biased region" description="Polar residues" evidence="5">
    <location>
        <begin position="44"/>
        <end position="66"/>
    </location>
</feature>
<dbReference type="PANTHER" id="PTHR23340">
    <property type="entry name" value="ARGININE/SERINE RICH SPLICING FACTOR SF4/14"/>
    <property type="match status" value="1"/>
</dbReference>
<dbReference type="GeneTree" id="ENSGT00410000025695"/>
<dbReference type="AlphaFoldDB" id="A0A2K5M2Z9"/>
<dbReference type="InterPro" id="IPR040169">
    <property type="entry name" value="SUGP1/2"/>
</dbReference>
<dbReference type="GO" id="GO:0005654">
    <property type="term" value="C:nucleoplasm"/>
    <property type="evidence" value="ECO:0007669"/>
    <property type="project" value="TreeGrafter"/>
</dbReference>
<evidence type="ECO:0000256" key="5">
    <source>
        <dbReference type="SAM" id="MobiDB-lite"/>
    </source>
</evidence>
<dbReference type="PROSITE" id="PS50174">
    <property type="entry name" value="G_PATCH"/>
    <property type="match status" value="1"/>
</dbReference>
<keyword evidence="2" id="KW-0507">mRNA processing</keyword>
<dbReference type="SMART" id="SM00443">
    <property type="entry name" value="G_patch"/>
    <property type="match status" value="1"/>
</dbReference>
<sequence length="533" mass="59933">WTTGMLLALKSGKMNMNILHQEELIAQKKREIEAKMEQKAKENQVPSPHFSQQFLKLQKAQTSTDALRSPPFPHLATQPYPSAGKRSLLISRRTGLGLASLYSHAKQLPVPHSPSVFQSPEEDEDEEEHYEQWLEVKVSPPEGTETRKGGPKIEKVAMEDYKENPASAFLQGKNSKEFLYYRKVTEIRKEAQRSQSASQKVSLPEDKEVKNLAGKLARFVVDWHPEVETTALQNNRENQDTSATDRSGRSSKAGSTGSLTAPDPGLKRKVLASGHHLPRLVPNCTSLPPSPVIPAPVAPGKPASSATVKRKRKAQEDKEELPPAELVQRDADASPSLLSVQDLKGLGYEKGKAVGLVGVTELSDAQKQQLKQQQEMQQMYDTITQHKRAMQDMQHQHGYHSDEEVDSELGTWEHQLRRMEMDQTREWAEQLTKVGQGKHFIGDFLPPDELEKFTETFKNTGYEMLMKMGWKEGEGLGSEGQGIKNPVNMGTTTVEGVGFSNDQPAEYEAFRKRMMLAYHFRPKPLNNPGWPYY</sequence>
<evidence type="ECO:0000256" key="4">
    <source>
        <dbReference type="ARBA" id="ARBA00023242"/>
    </source>
</evidence>